<accession>A0A3M7SF29</accession>
<sequence>MNRNSTKNDRTPRHSDADAVTELNLKKILQKRRYTVASSNGNLNSDIRKMLENLSKRKTDNDEAIGKFLRNRLDSRSISPTVFKVKLYNGQFLKKKQYTLLLFFTSFYESTYIFLSKDDFKNNKKLYAIKNDSKNNDSFLSIKGELKAINKDKLKETRNRKIAITLMIIMTKKL</sequence>
<keyword evidence="2" id="KW-1185">Reference proteome</keyword>
<protein>
    <submittedName>
        <fullName evidence="1">Uncharacterized protein</fullName>
    </submittedName>
</protein>
<reference evidence="1 2" key="1">
    <citation type="journal article" date="2018" name="Sci. Rep.">
        <title>Genomic signatures of local adaptation to the degree of environmental predictability in rotifers.</title>
        <authorList>
            <person name="Franch-Gras L."/>
            <person name="Hahn C."/>
            <person name="Garcia-Roger E.M."/>
            <person name="Carmona M.J."/>
            <person name="Serra M."/>
            <person name="Gomez A."/>
        </authorList>
    </citation>
    <scope>NUCLEOTIDE SEQUENCE [LARGE SCALE GENOMIC DNA]</scope>
    <source>
        <strain evidence="1">HYR1</strain>
    </source>
</reference>
<evidence type="ECO:0000313" key="2">
    <source>
        <dbReference type="Proteomes" id="UP000276133"/>
    </source>
</evidence>
<evidence type="ECO:0000313" key="1">
    <source>
        <dbReference type="EMBL" id="RNA34372.1"/>
    </source>
</evidence>
<proteinExistence type="predicted"/>
<dbReference type="Proteomes" id="UP000276133">
    <property type="component" value="Unassembled WGS sequence"/>
</dbReference>
<dbReference type="EMBL" id="REGN01001490">
    <property type="protein sequence ID" value="RNA34372.1"/>
    <property type="molecule type" value="Genomic_DNA"/>
</dbReference>
<comment type="caution">
    <text evidence="1">The sequence shown here is derived from an EMBL/GenBank/DDBJ whole genome shotgun (WGS) entry which is preliminary data.</text>
</comment>
<dbReference type="AlphaFoldDB" id="A0A3M7SF29"/>
<name>A0A3M7SF29_BRAPC</name>
<organism evidence="1 2">
    <name type="scientific">Brachionus plicatilis</name>
    <name type="common">Marine rotifer</name>
    <name type="synonym">Brachionus muelleri</name>
    <dbReference type="NCBI Taxonomy" id="10195"/>
    <lineage>
        <taxon>Eukaryota</taxon>
        <taxon>Metazoa</taxon>
        <taxon>Spiralia</taxon>
        <taxon>Gnathifera</taxon>
        <taxon>Rotifera</taxon>
        <taxon>Eurotatoria</taxon>
        <taxon>Monogononta</taxon>
        <taxon>Pseudotrocha</taxon>
        <taxon>Ploima</taxon>
        <taxon>Brachionidae</taxon>
        <taxon>Brachionus</taxon>
    </lineage>
</organism>
<gene>
    <name evidence="1" type="ORF">BpHYR1_003233</name>
</gene>